<organism evidence="5 6">
    <name type="scientific">Pseudomonas syringae pv. apii</name>
    <dbReference type="NCBI Taxonomy" id="81036"/>
    <lineage>
        <taxon>Bacteria</taxon>
        <taxon>Pseudomonadati</taxon>
        <taxon>Pseudomonadota</taxon>
        <taxon>Gammaproteobacteria</taxon>
        <taxon>Pseudomonadales</taxon>
        <taxon>Pseudomonadaceae</taxon>
        <taxon>Pseudomonas</taxon>
    </lineage>
</organism>
<dbReference type="SUPFAM" id="SSF54909">
    <property type="entry name" value="Dimeric alpha+beta barrel"/>
    <property type="match status" value="1"/>
</dbReference>
<dbReference type="InterPro" id="IPR036390">
    <property type="entry name" value="WH_DNA-bd_sf"/>
</dbReference>
<dbReference type="Pfam" id="PF13412">
    <property type="entry name" value="HTH_24"/>
    <property type="match status" value="1"/>
</dbReference>
<sequence>MGGALTVDKSGNLDRQDLEIIKRLAQDSRITMQELGNLVGLSSTPCWNRMKALESSGIIKKFGVTVDNAKLGYHQQIMVQIKLADHSDATVDGFQKGLHSIPEVTEAYLVSGSCDYLLKVVAKSTEDFEQLLRQKLAKLPGVQQTQCSIVFKTLKNCALPF</sequence>
<dbReference type="Proteomes" id="UP000278062">
    <property type="component" value="Unassembled WGS sequence"/>
</dbReference>
<dbReference type="PRINTS" id="PR00033">
    <property type="entry name" value="HTHASNC"/>
</dbReference>
<dbReference type="InterPro" id="IPR000485">
    <property type="entry name" value="AsnC-type_HTH_dom"/>
</dbReference>
<feature type="domain" description="HTH asnC-type" evidence="4">
    <location>
        <begin position="13"/>
        <end position="74"/>
    </location>
</feature>
<dbReference type="GO" id="GO:0005829">
    <property type="term" value="C:cytosol"/>
    <property type="evidence" value="ECO:0007669"/>
    <property type="project" value="TreeGrafter"/>
</dbReference>
<keyword evidence="3" id="KW-0804">Transcription</keyword>
<dbReference type="PANTHER" id="PTHR30154">
    <property type="entry name" value="LEUCINE-RESPONSIVE REGULATORY PROTEIN"/>
    <property type="match status" value="1"/>
</dbReference>
<comment type="caution">
    <text evidence="5">The sequence shown here is derived from an EMBL/GenBank/DDBJ whole genome shotgun (WGS) entry which is preliminary data.</text>
</comment>
<dbReference type="GO" id="GO:0043200">
    <property type="term" value="P:response to amino acid"/>
    <property type="evidence" value="ECO:0007669"/>
    <property type="project" value="TreeGrafter"/>
</dbReference>
<proteinExistence type="predicted"/>
<dbReference type="SMART" id="SM00344">
    <property type="entry name" value="HTH_ASNC"/>
    <property type="match status" value="1"/>
</dbReference>
<dbReference type="PROSITE" id="PS50956">
    <property type="entry name" value="HTH_ASNC_2"/>
    <property type="match status" value="1"/>
</dbReference>
<evidence type="ECO:0000256" key="2">
    <source>
        <dbReference type="ARBA" id="ARBA00023125"/>
    </source>
</evidence>
<dbReference type="Pfam" id="PF01037">
    <property type="entry name" value="AsnC_trans_reg"/>
    <property type="match status" value="1"/>
</dbReference>
<dbReference type="SUPFAM" id="SSF46785">
    <property type="entry name" value="Winged helix' DNA-binding domain"/>
    <property type="match status" value="1"/>
</dbReference>
<evidence type="ECO:0000256" key="3">
    <source>
        <dbReference type="ARBA" id="ARBA00023163"/>
    </source>
</evidence>
<dbReference type="InterPro" id="IPR019888">
    <property type="entry name" value="Tscrpt_reg_AsnC-like"/>
</dbReference>
<dbReference type="InterPro" id="IPR036388">
    <property type="entry name" value="WH-like_DNA-bd_sf"/>
</dbReference>
<gene>
    <name evidence="5" type="ORF">ALQ49_02405</name>
</gene>
<evidence type="ECO:0000313" key="5">
    <source>
        <dbReference type="EMBL" id="RMO02720.1"/>
    </source>
</evidence>
<evidence type="ECO:0000259" key="4">
    <source>
        <dbReference type="PROSITE" id="PS50956"/>
    </source>
</evidence>
<evidence type="ECO:0000256" key="1">
    <source>
        <dbReference type="ARBA" id="ARBA00023015"/>
    </source>
</evidence>
<evidence type="ECO:0000313" key="6">
    <source>
        <dbReference type="Proteomes" id="UP000278062"/>
    </source>
</evidence>
<keyword evidence="2" id="KW-0238">DNA-binding</keyword>
<accession>A0A3M3S220</accession>
<dbReference type="Gene3D" id="1.10.10.10">
    <property type="entry name" value="Winged helix-like DNA-binding domain superfamily/Winged helix DNA-binding domain"/>
    <property type="match status" value="1"/>
</dbReference>
<name>A0A3M3S220_9PSED</name>
<reference evidence="5 6" key="1">
    <citation type="submission" date="2018-08" db="EMBL/GenBank/DDBJ databases">
        <title>Recombination of ecologically and evolutionarily significant loci maintains genetic cohesion in the Pseudomonas syringae species complex.</title>
        <authorList>
            <person name="Dillon M."/>
            <person name="Thakur S."/>
            <person name="Almeida R.N.D."/>
            <person name="Weir B.S."/>
            <person name="Guttman D.S."/>
        </authorList>
    </citation>
    <scope>NUCLEOTIDE SEQUENCE [LARGE SCALE GENOMIC DNA]</scope>
    <source>
        <strain evidence="5 6">1089_5</strain>
    </source>
</reference>
<dbReference type="PANTHER" id="PTHR30154:SF34">
    <property type="entry name" value="TRANSCRIPTIONAL REGULATOR AZLB"/>
    <property type="match status" value="1"/>
</dbReference>
<keyword evidence="1" id="KW-0805">Transcription regulation</keyword>
<dbReference type="Gene3D" id="3.30.70.920">
    <property type="match status" value="1"/>
</dbReference>
<dbReference type="AlphaFoldDB" id="A0A3M3S220"/>
<dbReference type="GO" id="GO:0043565">
    <property type="term" value="F:sequence-specific DNA binding"/>
    <property type="evidence" value="ECO:0007669"/>
    <property type="project" value="InterPro"/>
</dbReference>
<dbReference type="EMBL" id="RBPL01000011">
    <property type="protein sequence ID" value="RMO02720.1"/>
    <property type="molecule type" value="Genomic_DNA"/>
</dbReference>
<dbReference type="InterPro" id="IPR019887">
    <property type="entry name" value="Tscrpt_reg_AsnC/Lrp_C"/>
</dbReference>
<protein>
    <submittedName>
        <fullName evidence="5">Transcriptional regulator</fullName>
    </submittedName>
</protein>
<dbReference type="InterPro" id="IPR011008">
    <property type="entry name" value="Dimeric_a/b-barrel"/>
</dbReference>